<accession>A0A840NX30</accession>
<keyword evidence="2" id="KW-1185">Reference proteome</keyword>
<evidence type="ECO:0008006" key="3">
    <source>
        <dbReference type="Google" id="ProtNLM"/>
    </source>
</evidence>
<dbReference type="Proteomes" id="UP000578449">
    <property type="component" value="Unassembled WGS sequence"/>
</dbReference>
<comment type="caution">
    <text evidence="1">The sequence shown here is derived from an EMBL/GenBank/DDBJ whole genome shotgun (WGS) entry which is preliminary data.</text>
</comment>
<dbReference type="RefSeq" id="WP_185048190.1">
    <property type="nucleotide sequence ID" value="NZ_BAABIX010000023.1"/>
</dbReference>
<gene>
    <name evidence="1" type="ORF">HNP84_001055</name>
</gene>
<sequence length="209" mass="22468">MTTPTELIDGRTDWSRLFHAYGMATDTPGHLRALVGDDEDARQTAIYHLDAAVIHQGTPWTVTPAAAEVVADLLADPATARPFAAPHESEERPLRAILLDFLAEAAHAAFPDAPEEEVRAAAYPEGDDLDVPALAAEMFRTDALEDGEEWAQEVLNTGISRAVLELREIAPTLAARVRPWLDDDDPYIRASAAEALAALEAVPPLTGGS</sequence>
<protein>
    <recommendedName>
        <fullName evidence="3">HEAT repeat domain-containing protein</fullName>
    </recommendedName>
</protein>
<reference evidence="1 2" key="1">
    <citation type="submission" date="2020-08" db="EMBL/GenBank/DDBJ databases">
        <title>Genomic Encyclopedia of Type Strains, Phase IV (KMG-IV): sequencing the most valuable type-strain genomes for metagenomic binning, comparative biology and taxonomic classification.</title>
        <authorList>
            <person name="Goeker M."/>
        </authorList>
    </citation>
    <scope>NUCLEOTIDE SEQUENCE [LARGE SCALE GENOMIC DNA]</scope>
    <source>
        <strain evidence="1 2">DSM 45615</strain>
    </source>
</reference>
<dbReference type="AlphaFoldDB" id="A0A840NX30"/>
<evidence type="ECO:0000313" key="2">
    <source>
        <dbReference type="Proteomes" id="UP000578449"/>
    </source>
</evidence>
<evidence type="ECO:0000313" key="1">
    <source>
        <dbReference type="EMBL" id="MBB5131349.1"/>
    </source>
</evidence>
<proteinExistence type="predicted"/>
<dbReference type="EMBL" id="JACHGN010000002">
    <property type="protein sequence ID" value="MBB5131349.1"/>
    <property type="molecule type" value="Genomic_DNA"/>
</dbReference>
<organism evidence="1 2">
    <name type="scientific">Thermocatellispora tengchongensis</name>
    <dbReference type="NCBI Taxonomy" id="1073253"/>
    <lineage>
        <taxon>Bacteria</taxon>
        <taxon>Bacillati</taxon>
        <taxon>Actinomycetota</taxon>
        <taxon>Actinomycetes</taxon>
        <taxon>Streptosporangiales</taxon>
        <taxon>Streptosporangiaceae</taxon>
        <taxon>Thermocatellispora</taxon>
    </lineage>
</organism>
<name>A0A840NX30_9ACTN</name>